<comment type="caution">
    <text evidence="3">The sequence shown here is derived from an EMBL/GenBank/DDBJ whole genome shotgun (WGS) entry which is preliminary data.</text>
</comment>
<evidence type="ECO:0000256" key="1">
    <source>
        <dbReference type="SAM" id="SignalP"/>
    </source>
</evidence>
<organism evidence="3 4">
    <name type="scientific">Flavobacterium cyanobacteriorum</name>
    <dbReference type="NCBI Taxonomy" id="2022802"/>
    <lineage>
        <taxon>Bacteria</taxon>
        <taxon>Pseudomonadati</taxon>
        <taxon>Bacteroidota</taxon>
        <taxon>Flavobacteriia</taxon>
        <taxon>Flavobacteriales</taxon>
        <taxon>Flavobacteriaceae</taxon>
        <taxon>Flavobacterium</taxon>
    </lineage>
</organism>
<protein>
    <recommendedName>
        <fullName evidence="2">DUF4369 domain-containing protein</fullName>
    </recommendedName>
</protein>
<dbReference type="Pfam" id="PF14289">
    <property type="entry name" value="DUF4369"/>
    <property type="match status" value="1"/>
</dbReference>
<proteinExistence type="predicted"/>
<feature type="signal peptide" evidence="1">
    <location>
        <begin position="1"/>
        <end position="18"/>
    </location>
</feature>
<feature type="chain" id="PRO_5013055828" description="DUF4369 domain-containing protein" evidence="1">
    <location>
        <begin position="19"/>
        <end position="241"/>
    </location>
</feature>
<accession>A0A255Z9M4</accession>
<keyword evidence="1" id="KW-0732">Signal</keyword>
<dbReference type="InterPro" id="IPR025380">
    <property type="entry name" value="DUF4369"/>
</dbReference>
<evidence type="ECO:0000313" key="3">
    <source>
        <dbReference type="EMBL" id="OYQ38111.1"/>
    </source>
</evidence>
<evidence type="ECO:0000313" key="4">
    <source>
        <dbReference type="Proteomes" id="UP000216605"/>
    </source>
</evidence>
<reference evidence="3 4" key="1">
    <citation type="submission" date="2017-07" db="EMBL/GenBank/DDBJ databases">
        <title>Flavobacterium cyanobacteriorum sp. nov., isolated from cyanobacterial aggregates in a eutrophic lake.</title>
        <authorList>
            <person name="Cai H."/>
        </authorList>
    </citation>
    <scope>NUCLEOTIDE SEQUENCE [LARGE SCALE GENOMIC DNA]</scope>
    <source>
        <strain evidence="3 4">TH021</strain>
    </source>
</reference>
<dbReference type="Proteomes" id="UP000216605">
    <property type="component" value="Unassembled WGS sequence"/>
</dbReference>
<dbReference type="PROSITE" id="PS51257">
    <property type="entry name" value="PROKAR_LIPOPROTEIN"/>
    <property type="match status" value="1"/>
</dbReference>
<keyword evidence="4" id="KW-1185">Reference proteome</keyword>
<gene>
    <name evidence="3" type="ORF">CHU92_06490</name>
</gene>
<name>A0A255Z9M4_9FLAO</name>
<sequence>MKKILVAFCAVAALVACNETGHGDANLHITGNIKGLKQGKLYVQRIVDTSLVNLDTIAINGKSAFESHVKIDSPEMLFLFLDRGQTKSVDNNLPFFAEPGKMRIESTIDAFYLKAKVTGSENHKIYEDFLKGKKRYIDQNLDLLQKNIEATKQGDVARLDSIATQQDKLLKRRYLYTINFAMNNANREAGPYIALSEVYDANIKYLDTVAKSMSPKIAKSRYGKLLIKHINDRKKAESGQK</sequence>
<dbReference type="AlphaFoldDB" id="A0A255Z9M4"/>
<feature type="domain" description="DUF4369" evidence="2">
    <location>
        <begin position="28"/>
        <end position="126"/>
    </location>
</feature>
<dbReference type="EMBL" id="NOXV01000235">
    <property type="protein sequence ID" value="OYQ38111.1"/>
    <property type="molecule type" value="Genomic_DNA"/>
</dbReference>
<evidence type="ECO:0000259" key="2">
    <source>
        <dbReference type="Pfam" id="PF14289"/>
    </source>
</evidence>
<dbReference type="RefSeq" id="WP_094413787.1">
    <property type="nucleotide sequence ID" value="NZ_NOXV01000235.1"/>
</dbReference>
<dbReference type="OrthoDB" id="1143206at2"/>